<evidence type="ECO:0000313" key="5">
    <source>
        <dbReference type="Proteomes" id="UP000298179"/>
    </source>
</evidence>
<dbReference type="RefSeq" id="WP_134759263.1">
    <property type="nucleotide sequence ID" value="NZ_SOZD01000001.1"/>
</dbReference>
<name>A0A4Y8RRU0_9HYPH</name>
<evidence type="ECO:0000313" key="4">
    <source>
        <dbReference type="EMBL" id="TFF27040.1"/>
    </source>
</evidence>
<dbReference type="SUPFAM" id="SSF55961">
    <property type="entry name" value="Bet v1-like"/>
    <property type="match status" value="1"/>
</dbReference>
<comment type="similarity">
    <text evidence="1">Belongs to the AHA1 family.</text>
</comment>
<dbReference type="EMBL" id="SOZD01000001">
    <property type="protein sequence ID" value="TFF27040.1"/>
    <property type="molecule type" value="Genomic_DNA"/>
</dbReference>
<dbReference type="Pfam" id="PF08327">
    <property type="entry name" value="AHSA1"/>
    <property type="match status" value="1"/>
</dbReference>
<gene>
    <name evidence="4" type="ORF">E3C22_00730</name>
    <name evidence="3" type="ORF">E3C22_17770</name>
</gene>
<proteinExistence type="inferred from homology"/>
<comment type="caution">
    <text evidence="4">The sequence shown here is derived from an EMBL/GenBank/DDBJ whole genome shotgun (WGS) entry which is preliminary data.</text>
</comment>
<dbReference type="InterPro" id="IPR013538">
    <property type="entry name" value="ASHA1/2-like_C"/>
</dbReference>
<evidence type="ECO:0000313" key="3">
    <source>
        <dbReference type="EMBL" id="TFF20739.1"/>
    </source>
</evidence>
<dbReference type="AlphaFoldDB" id="A0A4Y8RRU0"/>
<dbReference type="EMBL" id="SOZD01000005">
    <property type="protein sequence ID" value="TFF20739.1"/>
    <property type="molecule type" value="Genomic_DNA"/>
</dbReference>
<dbReference type="Gene3D" id="3.30.530.20">
    <property type="match status" value="1"/>
</dbReference>
<protein>
    <submittedName>
        <fullName evidence="4">SRPBCC domain-containing protein</fullName>
    </submittedName>
</protein>
<dbReference type="InterPro" id="IPR023393">
    <property type="entry name" value="START-like_dom_sf"/>
</dbReference>
<accession>A0A4Y8RRU0</accession>
<evidence type="ECO:0000256" key="1">
    <source>
        <dbReference type="ARBA" id="ARBA00006817"/>
    </source>
</evidence>
<reference evidence="4 5" key="1">
    <citation type="submission" date="2019-03" db="EMBL/GenBank/DDBJ databases">
        <title>Jiella endophytica sp. nov., a novel endophytic bacterium isolated from root of Ficus microcarpa Linn. f.</title>
        <authorList>
            <person name="Tuo L."/>
        </authorList>
    </citation>
    <scope>NUCLEOTIDE SEQUENCE [LARGE SCALE GENOMIC DNA]</scope>
    <source>
        <strain evidence="4 5">CBS5Q-3</strain>
    </source>
</reference>
<keyword evidence="5" id="KW-1185">Reference proteome</keyword>
<dbReference type="CDD" id="cd07814">
    <property type="entry name" value="SRPBCC_CalC_Aha1-like"/>
    <property type="match status" value="1"/>
</dbReference>
<organism evidence="4 5">
    <name type="scientific">Jiella endophytica</name>
    <dbReference type="NCBI Taxonomy" id="2558362"/>
    <lineage>
        <taxon>Bacteria</taxon>
        <taxon>Pseudomonadati</taxon>
        <taxon>Pseudomonadota</taxon>
        <taxon>Alphaproteobacteria</taxon>
        <taxon>Hyphomicrobiales</taxon>
        <taxon>Aurantimonadaceae</taxon>
        <taxon>Jiella</taxon>
    </lineage>
</organism>
<sequence length="167" mass="18887">MMPAGSPDLTEDGALVLTRDVARPREHVWRCLTDPACFKVWWRDNLEFEARLGGRFVEPWVDPSGRQRRTQAEVTAYQPPEGLVMIWADEDWEFDTVVSVTLTPIDGGTRVTIEHQGWERAAEPDRATYLLDHHGGWGRHLDNLAAFAEDLVADEAEPMLRAGGARH</sequence>
<dbReference type="Proteomes" id="UP000298179">
    <property type="component" value="Unassembled WGS sequence"/>
</dbReference>
<evidence type="ECO:0000259" key="2">
    <source>
        <dbReference type="Pfam" id="PF08327"/>
    </source>
</evidence>
<dbReference type="OrthoDB" id="9800600at2"/>
<feature type="domain" description="Activator of Hsp90 ATPase homologue 1/2-like C-terminal" evidence="2">
    <location>
        <begin position="24"/>
        <end position="148"/>
    </location>
</feature>